<dbReference type="RefSeq" id="WP_250918565.1">
    <property type="nucleotide sequence ID" value="NZ_JAMQAW010000007.1"/>
</dbReference>
<feature type="transmembrane region" description="Helical" evidence="1">
    <location>
        <begin position="132"/>
        <end position="153"/>
    </location>
</feature>
<keyword evidence="1" id="KW-1133">Transmembrane helix</keyword>
<reference evidence="2" key="1">
    <citation type="submission" date="2022-06" db="EMBL/GenBank/DDBJ databases">
        <title>Genome public.</title>
        <authorList>
            <person name="Sun Q."/>
        </authorList>
    </citation>
    <scope>NUCLEOTIDE SEQUENCE</scope>
    <source>
        <strain evidence="2">CWNU-1</strain>
    </source>
</reference>
<feature type="transmembrane region" description="Helical" evidence="1">
    <location>
        <begin position="159"/>
        <end position="183"/>
    </location>
</feature>
<comment type="caution">
    <text evidence="2">The sequence shown here is derived from an EMBL/GenBank/DDBJ whole genome shotgun (WGS) entry which is preliminary data.</text>
</comment>
<protein>
    <submittedName>
        <fullName evidence="2">Uncharacterized protein</fullName>
    </submittedName>
</protein>
<name>A0ABT0UJ03_9ACTN</name>
<dbReference type="Proteomes" id="UP001431429">
    <property type="component" value="Unassembled WGS sequence"/>
</dbReference>
<evidence type="ECO:0000256" key="1">
    <source>
        <dbReference type="SAM" id="Phobius"/>
    </source>
</evidence>
<evidence type="ECO:0000313" key="3">
    <source>
        <dbReference type="Proteomes" id="UP001431429"/>
    </source>
</evidence>
<organism evidence="2 3">
    <name type="scientific">Streptomyces albipurpureus</name>
    <dbReference type="NCBI Taxonomy" id="2897419"/>
    <lineage>
        <taxon>Bacteria</taxon>
        <taxon>Bacillati</taxon>
        <taxon>Actinomycetota</taxon>
        <taxon>Actinomycetes</taxon>
        <taxon>Kitasatosporales</taxon>
        <taxon>Streptomycetaceae</taxon>
        <taxon>Streptomyces</taxon>
    </lineage>
</organism>
<keyword evidence="1" id="KW-0812">Transmembrane</keyword>
<sequence>MTAESVSTRSLYVHGLKGNVWLDNGVIVLQQDGLRRRIPLAAVHGVEVSVGRYKRPAVEITLRTGEGSEPVRYELDGRSFVTANLFAETVTAALPAAHAAHPMDNGTELVVEEADPQARQRTAEQQRQGRRLVIVLVTCLVLWVAGLVTVAVAGESDSLTFWLAGTAPLLGGLGLVAGLVFTVRGWVIRRRRGVGVVAVFDRREGRHKVFVFIDNAGERQEYNANPTVRTIAEDPPRIQVIHDPLGRVGAQPYESVAALVARCTFYTVIGLPLLAGGLYALPYQLARVLFPSD</sequence>
<evidence type="ECO:0000313" key="2">
    <source>
        <dbReference type="EMBL" id="MCM2388217.1"/>
    </source>
</evidence>
<proteinExistence type="predicted"/>
<keyword evidence="3" id="KW-1185">Reference proteome</keyword>
<accession>A0ABT0UJ03</accession>
<gene>
    <name evidence="2" type="ORF">NBG84_07855</name>
</gene>
<dbReference type="EMBL" id="JAMQAW010000007">
    <property type="protein sequence ID" value="MCM2388217.1"/>
    <property type="molecule type" value="Genomic_DNA"/>
</dbReference>
<keyword evidence="1" id="KW-0472">Membrane</keyword>